<name>A0A6L2PX99_COPFO</name>
<evidence type="ECO:0000313" key="2">
    <source>
        <dbReference type="EMBL" id="GFG37273.1"/>
    </source>
</evidence>
<protein>
    <submittedName>
        <fullName evidence="2">Uncharacterized protein</fullName>
    </submittedName>
</protein>
<dbReference type="AlphaFoldDB" id="A0A6L2PX99"/>
<evidence type="ECO:0000313" key="3">
    <source>
        <dbReference type="Proteomes" id="UP000502823"/>
    </source>
</evidence>
<dbReference type="OrthoDB" id="10068017at2759"/>
<sequence length="783" mass="87117">MVVVVVVMKIMYKQNSLLQGFQCDAAQWTICKERNNIVSLVTVPCLGESADMLQRMSDAVAVPQHHDHSNKPEDRISDKDVIVYGFVGVDTWAANTATATILQDPVNNVAVNNDSASLPRKRKIKRPYSPEIHIRNKILLEKRRGIRKQKRLHMAAEEVSDVPDVGPNGKPFSCEKCHSPFIVNPARRHKPDSKRKYRPRKVTDLVTKQVLLVCNACGLSMVRSKKKRHKKEPPTQEEKDCYLKKAAEFATSLAASLEDPLACRLYCPSFKSSACQCLQKYISGNGKNQEGSKERALHLLSLLKEAGHLTTQKNVQHTNESNTELGAQSESEKHGQQKPQVPHGLHRRRSKDFEEFVLKNRQYLREELHLCEKASQRVLMYSNNFLHKKLKTSPGSRDSRVERITGKNACGLLKPVSDLVNETCCNDRCVTMVLTHSKLLETWRTTAKLGQREARRVLAEMLTPSGGTKANCYKFISMVTGCSYSTICLVSDQMKRTQGEREPPEHGLKRWWRDHPRDKKQKKIGCGCKSNKVDNTDDNAPAPLLDISSIQLPDAGEVDSLSPQEASSHMQKLLEIQKHLASKQLQLQQQMREVRLKMKKVQQVPVTSVPVLTVPSAKNIETVTVLTSPDANYDSGEMVTRTGTQQVLHILELPASSPSVITDNIHPQPSISVMTSTGDFEPLTNISVNLQGRGQTTFSNIVILPESALAADSATQGPSVISCSSSTEVMDSMIPPISSEDVQNAGTIESVTFTNKTSLPAGSTYQICGVIDTTTPNLLQFNY</sequence>
<accession>A0A6L2PX99</accession>
<comment type="caution">
    <text evidence="2">The sequence shown here is derived from an EMBL/GenBank/DDBJ whole genome shotgun (WGS) entry which is preliminary data.</text>
</comment>
<feature type="region of interest" description="Disordered" evidence="1">
    <location>
        <begin position="522"/>
        <end position="542"/>
    </location>
</feature>
<feature type="compositionally biased region" description="Polar residues" evidence="1">
    <location>
        <begin position="311"/>
        <end position="329"/>
    </location>
</feature>
<dbReference type="EMBL" id="BLKM01012643">
    <property type="protein sequence ID" value="GFG37273.1"/>
    <property type="molecule type" value="Genomic_DNA"/>
</dbReference>
<dbReference type="Proteomes" id="UP000502823">
    <property type="component" value="Unassembled WGS sequence"/>
</dbReference>
<reference evidence="3" key="1">
    <citation type="submission" date="2020-01" db="EMBL/GenBank/DDBJ databases">
        <title>Draft genome sequence of the Termite Coptotermes fromosanus.</title>
        <authorList>
            <person name="Itakura S."/>
            <person name="Yosikawa Y."/>
            <person name="Umezawa K."/>
        </authorList>
    </citation>
    <scope>NUCLEOTIDE SEQUENCE [LARGE SCALE GENOMIC DNA]</scope>
</reference>
<evidence type="ECO:0000256" key="1">
    <source>
        <dbReference type="SAM" id="MobiDB-lite"/>
    </source>
</evidence>
<proteinExistence type="predicted"/>
<gene>
    <name evidence="2" type="ORF">Cfor_11492</name>
</gene>
<organism evidence="2 3">
    <name type="scientific">Coptotermes formosanus</name>
    <name type="common">Formosan subterranean termite</name>
    <dbReference type="NCBI Taxonomy" id="36987"/>
    <lineage>
        <taxon>Eukaryota</taxon>
        <taxon>Metazoa</taxon>
        <taxon>Ecdysozoa</taxon>
        <taxon>Arthropoda</taxon>
        <taxon>Hexapoda</taxon>
        <taxon>Insecta</taxon>
        <taxon>Pterygota</taxon>
        <taxon>Neoptera</taxon>
        <taxon>Polyneoptera</taxon>
        <taxon>Dictyoptera</taxon>
        <taxon>Blattodea</taxon>
        <taxon>Blattoidea</taxon>
        <taxon>Termitoidae</taxon>
        <taxon>Rhinotermitidae</taxon>
        <taxon>Coptotermes</taxon>
    </lineage>
</organism>
<dbReference type="InParanoid" id="A0A6L2PX99"/>
<keyword evidence="3" id="KW-1185">Reference proteome</keyword>
<feature type="region of interest" description="Disordered" evidence="1">
    <location>
        <begin position="311"/>
        <end position="347"/>
    </location>
</feature>